<dbReference type="AlphaFoldDB" id="A0A9P3LS27"/>
<accession>A0A9P3LS27</accession>
<dbReference type="OrthoDB" id="2435665at2759"/>
<feature type="region of interest" description="Disordered" evidence="1">
    <location>
        <begin position="153"/>
        <end position="181"/>
    </location>
</feature>
<evidence type="ECO:0000313" key="2">
    <source>
        <dbReference type="EMBL" id="GJJ68317.1"/>
    </source>
</evidence>
<organism evidence="2 3">
    <name type="scientific">Entomortierella parvispora</name>
    <dbReference type="NCBI Taxonomy" id="205924"/>
    <lineage>
        <taxon>Eukaryota</taxon>
        <taxon>Fungi</taxon>
        <taxon>Fungi incertae sedis</taxon>
        <taxon>Mucoromycota</taxon>
        <taxon>Mortierellomycotina</taxon>
        <taxon>Mortierellomycetes</taxon>
        <taxon>Mortierellales</taxon>
        <taxon>Mortierellaceae</taxon>
        <taxon>Entomortierella</taxon>
    </lineage>
</organism>
<gene>
    <name evidence="2" type="ORF">EMPS_00663</name>
</gene>
<reference evidence="2" key="1">
    <citation type="submission" date="2021-11" db="EMBL/GenBank/DDBJ databases">
        <authorList>
            <person name="Herlambang A."/>
            <person name="Guo Y."/>
            <person name="Takashima Y."/>
            <person name="Nishizawa T."/>
        </authorList>
    </citation>
    <scope>NUCLEOTIDE SEQUENCE</scope>
    <source>
        <strain evidence="2">E1425</strain>
    </source>
</reference>
<proteinExistence type="predicted"/>
<comment type="caution">
    <text evidence="2">The sequence shown here is derived from an EMBL/GenBank/DDBJ whole genome shotgun (WGS) entry which is preliminary data.</text>
</comment>
<dbReference type="EMBL" id="BQFW01000001">
    <property type="protein sequence ID" value="GJJ68317.1"/>
    <property type="molecule type" value="Genomic_DNA"/>
</dbReference>
<sequence length="371" mass="41401">MVKILDFLPPQVLVSMAAMDQRNLDIDIGNHFFMTGLPLRYVLQYALNHLRGMSIDSSHIPGSVLLVTRSRAELQTLMHLEQERIKTTTNLESRVWRHLFSEDPHNPVIATDQESPVNVFEPELWSRIHMRYAPTIDHVQSLFQGLHLEPEDTNGITSFGNSTESPVLTEDSEEGPPSHTRQLPSLVILVGCFSPDYTFPNDQDSDAALEEDATYLENVNTLTSSKAMSVIKDSLDWIANTSGRNVGLAIFENTALPTLPTPSESSTTLTPSPKDLWLERTIGFWVDAILTVERKRPLSTATESNADSFRLRIKTHEAIQKLLDAGSSHSATTTDTTDRTLDPQSVLSGMASIEWDFDYDSSTFRSAVSIE</sequence>
<evidence type="ECO:0000256" key="1">
    <source>
        <dbReference type="SAM" id="MobiDB-lite"/>
    </source>
</evidence>
<reference evidence="2" key="2">
    <citation type="journal article" date="2022" name="Microbiol. Resour. Announc.">
        <title>Whole-Genome Sequence of Entomortierella parvispora E1425, a Mucoromycotan Fungus Associated with Burkholderiaceae-Related Endosymbiotic Bacteria.</title>
        <authorList>
            <person name="Herlambang A."/>
            <person name="Guo Y."/>
            <person name="Takashima Y."/>
            <person name="Narisawa K."/>
            <person name="Ohta H."/>
            <person name="Nishizawa T."/>
        </authorList>
    </citation>
    <scope>NUCLEOTIDE SEQUENCE</scope>
    <source>
        <strain evidence="2">E1425</strain>
    </source>
</reference>
<dbReference type="Proteomes" id="UP000827284">
    <property type="component" value="Unassembled WGS sequence"/>
</dbReference>
<protein>
    <submittedName>
        <fullName evidence="2">Uncharacterized protein</fullName>
    </submittedName>
</protein>
<evidence type="ECO:0000313" key="3">
    <source>
        <dbReference type="Proteomes" id="UP000827284"/>
    </source>
</evidence>
<keyword evidence="3" id="KW-1185">Reference proteome</keyword>
<feature type="compositionally biased region" description="Polar residues" evidence="1">
    <location>
        <begin position="154"/>
        <end position="166"/>
    </location>
</feature>
<name>A0A9P3LS27_9FUNG</name>